<sequence>MRSAYMPCRSCENVTREGAGFDMNNYTRSIWVLTLGMAALVIAFLSPLFGILFGIAAIILGKKTMSEAKSKMAYAGFWIGIAAVAVGIALWIISVIYLL</sequence>
<dbReference type="EMBL" id="ACFY01000003">
    <property type="protein sequence ID" value="EEG96042.1"/>
    <property type="molecule type" value="Genomic_DNA"/>
</dbReference>
<organism evidence="1 2">
    <name type="scientific">Roseburia inulinivorans DSM 16841</name>
    <dbReference type="NCBI Taxonomy" id="622312"/>
    <lineage>
        <taxon>Bacteria</taxon>
        <taxon>Bacillati</taxon>
        <taxon>Bacillota</taxon>
        <taxon>Clostridia</taxon>
        <taxon>Lachnospirales</taxon>
        <taxon>Lachnospiraceae</taxon>
        <taxon>Roseburia</taxon>
    </lineage>
</organism>
<evidence type="ECO:0000313" key="1">
    <source>
        <dbReference type="EMBL" id="EEG96042.1"/>
    </source>
</evidence>
<proteinExistence type="predicted"/>
<protein>
    <recommendedName>
        <fullName evidence="3">DUF4190 domain-containing protein</fullName>
    </recommendedName>
</protein>
<reference evidence="1 2" key="1">
    <citation type="submission" date="2009-02" db="EMBL/GenBank/DDBJ databases">
        <authorList>
            <person name="Fulton L."/>
            <person name="Clifton S."/>
            <person name="Fulton B."/>
            <person name="Xu J."/>
            <person name="Minx P."/>
            <person name="Pepin K.H."/>
            <person name="Johnson M."/>
            <person name="Bhonagiri V."/>
            <person name="Nash W.E."/>
            <person name="Mardis E.R."/>
            <person name="Wilson R.K."/>
        </authorList>
    </citation>
    <scope>NUCLEOTIDE SEQUENCE [LARGE SCALE GENOMIC DNA]</scope>
    <source>
        <strain evidence="1 2">DSM 16841</strain>
    </source>
</reference>
<gene>
    <name evidence="1" type="ORF">ROSEINA2194_00065</name>
</gene>
<dbReference type="AlphaFoldDB" id="C0FMX7"/>
<reference evidence="1 2" key="2">
    <citation type="submission" date="2009-03" db="EMBL/GenBank/DDBJ databases">
        <title>Draft genome sequence of Roseburia inulinivorans (DSM 16841).</title>
        <authorList>
            <person name="Sudarsanam P."/>
            <person name="Ley R."/>
            <person name="Guruge J."/>
            <person name="Turnbaugh P.J."/>
            <person name="Mahowald M."/>
            <person name="Liep D."/>
            <person name="Gordon J."/>
        </authorList>
    </citation>
    <scope>NUCLEOTIDE SEQUENCE [LARGE SCALE GENOMIC DNA]</scope>
    <source>
        <strain evidence="1 2">DSM 16841</strain>
    </source>
</reference>
<dbReference type="Proteomes" id="UP000003561">
    <property type="component" value="Unassembled WGS sequence"/>
</dbReference>
<evidence type="ECO:0008006" key="3">
    <source>
        <dbReference type="Google" id="ProtNLM"/>
    </source>
</evidence>
<name>C0FMX7_9FIRM</name>
<evidence type="ECO:0000313" key="2">
    <source>
        <dbReference type="Proteomes" id="UP000003561"/>
    </source>
</evidence>
<comment type="caution">
    <text evidence="1">The sequence shown here is derived from an EMBL/GenBank/DDBJ whole genome shotgun (WGS) entry which is preliminary data.</text>
</comment>
<accession>C0FMX7</accession>